<evidence type="ECO:0000313" key="1">
    <source>
        <dbReference type="EMBL" id="VWC82669.1"/>
    </source>
</evidence>
<accession>A0A6P2UYK1</accession>
<name>A0A6P2UYK1_BURL3</name>
<evidence type="ECO:0000313" key="2">
    <source>
        <dbReference type="Proteomes" id="UP000494110"/>
    </source>
</evidence>
<dbReference type="AlphaFoldDB" id="A0A6P2UYK1"/>
<organism evidence="1 2">
    <name type="scientific">Burkholderia lata (strain ATCC 17760 / DSM 23089 / LMG 22485 / NCIMB 9086 / R18194 / 383)</name>
    <dbReference type="NCBI Taxonomy" id="482957"/>
    <lineage>
        <taxon>Bacteria</taxon>
        <taxon>Pseudomonadati</taxon>
        <taxon>Pseudomonadota</taxon>
        <taxon>Betaproteobacteria</taxon>
        <taxon>Burkholderiales</taxon>
        <taxon>Burkholderiaceae</taxon>
        <taxon>Burkholderia</taxon>
        <taxon>Burkholderia cepacia complex</taxon>
    </lineage>
</organism>
<proteinExistence type="predicted"/>
<reference evidence="1 2" key="1">
    <citation type="submission" date="2019-09" db="EMBL/GenBank/DDBJ databases">
        <authorList>
            <person name="Depoorter E."/>
        </authorList>
    </citation>
    <scope>NUCLEOTIDE SEQUENCE [LARGE SCALE GENOMIC DNA]</scope>
    <source>
        <strain evidence="1">R-39750</strain>
    </source>
</reference>
<dbReference type="EMBL" id="CABVQN010000004">
    <property type="protein sequence ID" value="VWC82669.1"/>
    <property type="molecule type" value="Genomic_DNA"/>
</dbReference>
<sequence length="81" mass="8556">MKPLPVKMAADTAIRFTDLFSASSMSVIPIGYRPVRGIHVPNGFPVPSVAAIFLVYQFDAGDAVSLRAAALGQPTAKLKTP</sequence>
<dbReference type="Proteomes" id="UP000494110">
    <property type="component" value="Unassembled WGS sequence"/>
</dbReference>
<dbReference type="RefSeq" id="WP_175011455.1">
    <property type="nucleotide sequence ID" value="NZ_CABVQN010000004.1"/>
</dbReference>
<protein>
    <submittedName>
        <fullName evidence="1">Uncharacterized protein</fullName>
    </submittedName>
</protein>
<gene>
    <name evidence="1" type="ORF">BLA39750_01319</name>
</gene>